<protein>
    <submittedName>
        <fullName evidence="2">Transposable element Tc3 transposase</fullName>
    </submittedName>
</protein>
<name>A0A226DPP2_FOLCA</name>
<dbReference type="InterPro" id="IPR038717">
    <property type="entry name" value="Tc1-like_DDE_dom"/>
</dbReference>
<feature type="domain" description="Tc1-like transposase DDE" evidence="1">
    <location>
        <begin position="143"/>
        <end position="275"/>
    </location>
</feature>
<dbReference type="Proteomes" id="UP000198287">
    <property type="component" value="Unassembled WGS sequence"/>
</dbReference>
<dbReference type="STRING" id="158441.A0A226DPP2"/>
<sequence length="279" mass="31599">MGRGIALTEGESAQVRLLHEQGESEREIAKYISRSKTAVHNCINLGDDYGTRKSSGRPKTTSARDERQIVKLASNGQLSVREIANNFHQQFSRGAVHNVLSKFPYLEWCKKVGQPPLSDAHKQARLDFAKNHMTWGDKEWGKVVFSDEKKWNLDGPDGFKYYWHDLRDDPQFFKQRQMGGGSVMFWGGFGNNGTTPLAQISTRLDSEGYQDILKDNLLPYGTKIGGRGWIFQQDNASIHASTSTSEWCRRKNLRLLPWPSKSPDLNPIENLGGMLTRIV</sequence>
<dbReference type="AlphaFoldDB" id="A0A226DPP2"/>
<dbReference type="EMBL" id="LNIX01000014">
    <property type="protein sequence ID" value="OXA47050.1"/>
    <property type="molecule type" value="Genomic_DNA"/>
</dbReference>
<dbReference type="OMA" id="LPYWEEF"/>
<gene>
    <name evidence="2" type="ORF">Fcan01_18187</name>
</gene>
<dbReference type="PANTHER" id="PTHR23022">
    <property type="entry name" value="TRANSPOSABLE ELEMENT-RELATED"/>
    <property type="match status" value="1"/>
</dbReference>
<dbReference type="Pfam" id="PF13358">
    <property type="entry name" value="DDE_3"/>
    <property type="match status" value="1"/>
</dbReference>
<evidence type="ECO:0000313" key="3">
    <source>
        <dbReference type="Proteomes" id="UP000198287"/>
    </source>
</evidence>
<comment type="caution">
    <text evidence="2">The sequence shown here is derived from an EMBL/GenBank/DDBJ whole genome shotgun (WGS) entry which is preliminary data.</text>
</comment>
<dbReference type="InterPro" id="IPR036388">
    <property type="entry name" value="WH-like_DNA-bd_sf"/>
</dbReference>
<organism evidence="2 3">
    <name type="scientific">Folsomia candida</name>
    <name type="common">Springtail</name>
    <dbReference type="NCBI Taxonomy" id="158441"/>
    <lineage>
        <taxon>Eukaryota</taxon>
        <taxon>Metazoa</taxon>
        <taxon>Ecdysozoa</taxon>
        <taxon>Arthropoda</taxon>
        <taxon>Hexapoda</taxon>
        <taxon>Collembola</taxon>
        <taxon>Entomobryomorpha</taxon>
        <taxon>Isotomoidea</taxon>
        <taxon>Isotomidae</taxon>
        <taxon>Proisotominae</taxon>
        <taxon>Folsomia</taxon>
    </lineage>
</organism>
<dbReference type="InterPro" id="IPR052338">
    <property type="entry name" value="Transposase_5"/>
</dbReference>
<dbReference type="InterPro" id="IPR036397">
    <property type="entry name" value="RNaseH_sf"/>
</dbReference>
<dbReference type="PANTHER" id="PTHR23022:SF129">
    <property type="entry name" value="TRANSPOSABLE ELEMENT TC3 TRANSPOSASE"/>
    <property type="match status" value="1"/>
</dbReference>
<accession>A0A226DPP2</accession>
<dbReference type="Gene3D" id="3.30.420.10">
    <property type="entry name" value="Ribonuclease H-like superfamily/Ribonuclease H"/>
    <property type="match status" value="1"/>
</dbReference>
<dbReference type="GO" id="GO:0003676">
    <property type="term" value="F:nucleic acid binding"/>
    <property type="evidence" value="ECO:0007669"/>
    <property type="project" value="InterPro"/>
</dbReference>
<dbReference type="Gene3D" id="1.10.10.60">
    <property type="entry name" value="Homeodomain-like"/>
    <property type="match status" value="1"/>
</dbReference>
<keyword evidence="3" id="KW-1185">Reference proteome</keyword>
<evidence type="ECO:0000313" key="2">
    <source>
        <dbReference type="EMBL" id="OXA47050.1"/>
    </source>
</evidence>
<dbReference type="Gene3D" id="1.10.10.10">
    <property type="entry name" value="Winged helix-like DNA-binding domain superfamily/Winged helix DNA-binding domain"/>
    <property type="match status" value="1"/>
</dbReference>
<proteinExistence type="predicted"/>
<reference evidence="2 3" key="1">
    <citation type="submission" date="2015-12" db="EMBL/GenBank/DDBJ databases">
        <title>The genome of Folsomia candida.</title>
        <authorList>
            <person name="Faddeeva A."/>
            <person name="Derks M.F."/>
            <person name="Anvar Y."/>
            <person name="Smit S."/>
            <person name="Van Straalen N."/>
            <person name="Roelofs D."/>
        </authorList>
    </citation>
    <scope>NUCLEOTIDE SEQUENCE [LARGE SCALE GENOMIC DNA]</scope>
    <source>
        <strain evidence="2 3">VU population</strain>
        <tissue evidence="2">Whole body</tissue>
    </source>
</reference>
<evidence type="ECO:0000259" key="1">
    <source>
        <dbReference type="Pfam" id="PF13358"/>
    </source>
</evidence>